<name>A0A504YTG3_FASGI</name>
<dbReference type="AlphaFoldDB" id="A0A504YTG3"/>
<dbReference type="CDD" id="cd00086">
    <property type="entry name" value="homeodomain"/>
    <property type="match status" value="1"/>
</dbReference>
<keyword evidence="6" id="KW-1185">Reference proteome</keyword>
<evidence type="ECO:0000256" key="1">
    <source>
        <dbReference type="PROSITE-ProRule" id="PRU00108"/>
    </source>
</evidence>
<dbReference type="Proteomes" id="UP000316759">
    <property type="component" value="Unassembled WGS sequence"/>
</dbReference>
<dbReference type="PROSITE" id="PS50071">
    <property type="entry name" value="HOMEOBOX_2"/>
    <property type="match status" value="1"/>
</dbReference>
<feature type="compositionally biased region" description="Polar residues" evidence="3">
    <location>
        <begin position="426"/>
        <end position="444"/>
    </location>
</feature>
<proteinExistence type="predicted"/>
<evidence type="ECO:0000259" key="4">
    <source>
        <dbReference type="PROSITE" id="PS50071"/>
    </source>
</evidence>
<evidence type="ECO:0000256" key="2">
    <source>
        <dbReference type="RuleBase" id="RU000682"/>
    </source>
</evidence>
<dbReference type="Pfam" id="PF00046">
    <property type="entry name" value="Homeodomain"/>
    <property type="match status" value="1"/>
</dbReference>
<sequence length="557" mass="60215">MSAGYGSRVGALFWPGSSALDDQVSMMTNPSGTSGQGGSGGLSFGMQMNTTDPSSHGSMDPTQLTSAVVASAASSWYGAAAAAAANDPRLTMLTFNMIKFLLPAKQVKIWFQNHRYKCKRAQKDKESASMTDHSNSSCVDLRSTALNRSQITMEQQQQQPQPQQRSPSASSPHLHTPVSSLYVSHKTEREPRVGNPHNTDNLMCAGLTGGGPSPDVSNCSESSSLNDYSQEERIVLQPASSRTEAKSNVPKSCPGYDGNINSSDHMTSLQHHTCGLIGRKDLIEDQTVTRSPSSHLDNGFNFLRYADAMNTGSSCIPEPRNAFLNQTTHGFDAAAIHLAKHRGFHLTAEDEPQPNTSLSDPALIPGTYQFSGYPFGAHPYYSSYGIHSIPYSSALQTPLDKSRSSIIEQMESRSDRILIGMGSRKSAPTSRHQSTDSVDNTKPVSTLSLTQQALASLNNMLPSATGYLSSPTIHTSTEVSPTEDHLGSSGAKINSDLYRETRRPHELHVVRDKLDFQSCKDYNDMEPGYTTDLSSATPSDITTGMEQSMSCAVLTKI</sequence>
<evidence type="ECO:0000313" key="5">
    <source>
        <dbReference type="EMBL" id="TPP63486.1"/>
    </source>
</evidence>
<accession>A0A504YTG3</accession>
<keyword evidence="1 2" id="KW-0539">Nucleus</keyword>
<dbReference type="EMBL" id="SUNJ01005595">
    <property type="protein sequence ID" value="TPP63486.1"/>
    <property type="molecule type" value="Genomic_DNA"/>
</dbReference>
<comment type="subcellular location">
    <subcellularLocation>
        <location evidence="1 2">Nucleus</location>
    </subcellularLocation>
</comment>
<dbReference type="InterPro" id="IPR009057">
    <property type="entry name" value="Homeodomain-like_sf"/>
</dbReference>
<reference evidence="5 6" key="1">
    <citation type="submission" date="2019-04" db="EMBL/GenBank/DDBJ databases">
        <title>Annotation for the trematode Fasciola gigantica.</title>
        <authorList>
            <person name="Choi Y.-J."/>
        </authorList>
    </citation>
    <scope>NUCLEOTIDE SEQUENCE [LARGE SCALE GENOMIC DNA]</scope>
    <source>
        <strain evidence="5">Uganda_cow_1</strain>
    </source>
</reference>
<evidence type="ECO:0000256" key="3">
    <source>
        <dbReference type="SAM" id="MobiDB-lite"/>
    </source>
</evidence>
<comment type="caution">
    <text evidence="5">The sequence shown here is derived from an EMBL/GenBank/DDBJ whole genome shotgun (WGS) entry which is preliminary data.</text>
</comment>
<dbReference type="Gene3D" id="1.10.10.60">
    <property type="entry name" value="Homeodomain-like"/>
    <property type="match status" value="1"/>
</dbReference>
<protein>
    <recommendedName>
        <fullName evidence="4">Homeobox domain-containing protein</fullName>
    </recommendedName>
</protein>
<dbReference type="OrthoDB" id="6288924at2759"/>
<dbReference type="GO" id="GO:0003677">
    <property type="term" value="F:DNA binding"/>
    <property type="evidence" value="ECO:0007669"/>
    <property type="project" value="UniProtKB-UniRule"/>
</dbReference>
<feature type="region of interest" description="Disordered" evidence="3">
    <location>
        <begin position="472"/>
        <end position="493"/>
    </location>
</feature>
<dbReference type="STRING" id="46835.A0A504YTG3"/>
<feature type="compositionally biased region" description="Low complexity" evidence="3">
    <location>
        <begin position="155"/>
        <end position="172"/>
    </location>
</feature>
<organism evidence="5 6">
    <name type="scientific">Fasciola gigantica</name>
    <name type="common">Giant liver fluke</name>
    <dbReference type="NCBI Taxonomy" id="46835"/>
    <lineage>
        <taxon>Eukaryota</taxon>
        <taxon>Metazoa</taxon>
        <taxon>Spiralia</taxon>
        <taxon>Lophotrochozoa</taxon>
        <taxon>Platyhelminthes</taxon>
        <taxon>Trematoda</taxon>
        <taxon>Digenea</taxon>
        <taxon>Plagiorchiida</taxon>
        <taxon>Echinostomata</taxon>
        <taxon>Echinostomatoidea</taxon>
        <taxon>Fasciolidae</taxon>
        <taxon>Fasciola</taxon>
    </lineage>
</organism>
<feature type="domain" description="Homeobox" evidence="4">
    <location>
        <begin position="102"/>
        <end position="121"/>
    </location>
</feature>
<dbReference type="GO" id="GO:0005634">
    <property type="term" value="C:nucleus"/>
    <property type="evidence" value="ECO:0007669"/>
    <property type="project" value="UniProtKB-SubCell"/>
</dbReference>
<gene>
    <name evidence="5" type="ORF">FGIG_03207</name>
</gene>
<feature type="DNA-binding region" description="Homeobox" evidence="1">
    <location>
        <begin position="104"/>
        <end position="122"/>
    </location>
</feature>
<dbReference type="SUPFAM" id="SSF46689">
    <property type="entry name" value="Homeodomain-like"/>
    <property type="match status" value="1"/>
</dbReference>
<feature type="region of interest" description="Disordered" evidence="3">
    <location>
        <begin position="411"/>
        <end position="444"/>
    </location>
</feature>
<feature type="region of interest" description="Disordered" evidence="3">
    <location>
        <begin position="150"/>
        <end position="229"/>
    </location>
</feature>
<feature type="compositionally biased region" description="Polar residues" evidence="3">
    <location>
        <begin position="215"/>
        <end position="228"/>
    </location>
</feature>
<evidence type="ECO:0000313" key="6">
    <source>
        <dbReference type="Proteomes" id="UP000316759"/>
    </source>
</evidence>
<keyword evidence="1 2" id="KW-0371">Homeobox</keyword>
<dbReference type="InterPro" id="IPR001356">
    <property type="entry name" value="HD"/>
</dbReference>
<keyword evidence="1 2" id="KW-0238">DNA-binding</keyword>